<accession>A0AAW1SSY6</accession>
<reference evidence="1 2" key="1">
    <citation type="journal article" date="2024" name="Nat. Commun.">
        <title>Phylogenomics reveals the evolutionary origins of lichenization in chlorophyte algae.</title>
        <authorList>
            <person name="Puginier C."/>
            <person name="Libourel C."/>
            <person name="Otte J."/>
            <person name="Skaloud P."/>
            <person name="Haon M."/>
            <person name="Grisel S."/>
            <person name="Petersen M."/>
            <person name="Berrin J.G."/>
            <person name="Delaux P.M."/>
            <person name="Dal Grande F."/>
            <person name="Keller J."/>
        </authorList>
    </citation>
    <scope>NUCLEOTIDE SEQUENCE [LARGE SCALE GENOMIC DNA]</scope>
    <source>
        <strain evidence="1 2">SAG 2523</strain>
    </source>
</reference>
<keyword evidence="2" id="KW-1185">Reference proteome</keyword>
<evidence type="ECO:0000313" key="2">
    <source>
        <dbReference type="Proteomes" id="UP001485043"/>
    </source>
</evidence>
<evidence type="ECO:0000313" key="1">
    <source>
        <dbReference type="EMBL" id="KAK9853889.1"/>
    </source>
</evidence>
<dbReference type="Proteomes" id="UP001485043">
    <property type="component" value="Unassembled WGS sequence"/>
</dbReference>
<organism evidence="1 2">
    <name type="scientific">Apatococcus fuscideae</name>
    <dbReference type="NCBI Taxonomy" id="2026836"/>
    <lineage>
        <taxon>Eukaryota</taxon>
        <taxon>Viridiplantae</taxon>
        <taxon>Chlorophyta</taxon>
        <taxon>core chlorophytes</taxon>
        <taxon>Trebouxiophyceae</taxon>
        <taxon>Chlorellales</taxon>
        <taxon>Chlorellaceae</taxon>
        <taxon>Apatococcus</taxon>
    </lineage>
</organism>
<dbReference type="AlphaFoldDB" id="A0AAW1SSY6"/>
<proteinExistence type="predicted"/>
<gene>
    <name evidence="1" type="ORF">WJX84_002582</name>
</gene>
<name>A0AAW1SSY6_9CHLO</name>
<comment type="caution">
    <text evidence="1">The sequence shown here is derived from an EMBL/GenBank/DDBJ whole genome shotgun (WGS) entry which is preliminary data.</text>
</comment>
<protein>
    <submittedName>
        <fullName evidence="1">Uncharacterized protein</fullName>
    </submittedName>
</protein>
<dbReference type="EMBL" id="JALJOV010001125">
    <property type="protein sequence ID" value="KAK9853889.1"/>
    <property type="molecule type" value="Genomic_DNA"/>
</dbReference>
<sequence>MPYCIGTTFHELLHTLTVTPTLSTALLSRGGARARGAKAPGLETTEVLEEAPALDKLHAWDGTPKLRGVLRASAQAGKKAQAALQGIDKKYKYQPPRRQIPSGNLAKYGPRSIGDQDLAAVTWSQTILSKHRSLQGLAWRAWFYLLRRQECQDPAFVPGLSAGLAAADEGHFDISDWLMVDAPFDTSSFIALMVDIGRLEPL</sequence>